<evidence type="ECO:0000256" key="2">
    <source>
        <dbReference type="ARBA" id="ARBA00012727"/>
    </source>
</evidence>
<dbReference type="InterPro" id="IPR016059">
    <property type="entry name" value="DNA_ligase_ATP-dep_CS"/>
</dbReference>
<dbReference type="EC" id="6.5.1.1" evidence="2"/>
<dbReference type="InterPro" id="IPR052171">
    <property type="entry name" value="NHEJ_LigD"/>
</dbReference>
<keyword evidence="13" id="KW-0239">DNA-directed DNA polymerase</keyword>
<dbReference type="Pfam" id="PF01068">
    <property type="entry name" value="DNA_ligase_A_M"/>
    <property type="match status" value="1"/>
</dbReference>
<evidence type="ECO:0000256" key="11">
    <source>
        <dbReference type="ARBA" id="ARBA00022839"/>
    </source>
</evidence>
<accession>A0A2V3W1D8</accession>
<evidence type="ECO:0000256" key="7">
    <source>
        <dbReference type="ARBA" id="ARBA00022723"/>
    </source>
</evidence>
<dbReference type="GO" id="GO:0005524">
    <property type="term" value="F:ATP binding"/>
    <property type="evidence" value="ECO:0007669"/>
    <property type="project" value="UniProtKB-KW"/>
</dbReference>
<dbReference type="AlphaFoldDB" id="A0A2V3W1D8"/>
<dbReference type="GO" id="GO:0003910">
    <property type="term" value="F:DNA ligase (ATP) activity"/>
    <property type="evidence" value="ECO:0007669"/>
    <property type="project" value="UniProtKB-EC"/>
</dbReference>
<dbReference type="Gene3D" id="3.30.470.30">
    <property type="entry name" value="DNA ligase/mRNA capping enzyme"/>
    <property type="match status" value="1"/>
</dbReference>
<keyword evidence="14" id="KW-0238">DNA-binding</keyword>
<feature type="domain" description="ATP-dependent DNA ligase family profile" evidence="23">
    <location>
        <begin position="106"/>
        <end position="200"/>
    </location>
</feature>
<organism evidence="24 25">
    <name type="scientific">Pseudogracilibacillus auburnensis</name>
    <dbReference type="NCBI Taxonomy" id="1494959"/>
    <lineage>
        <taxon>Bacteria</taxon>
        <taxon>Bacillati</taxon>
        <taxon>Bacillota</taxon>
        <taxon>Bacilli</taxon>
        <taxon>Bacillales</taxon>
        <taxon>Bacillaceae</taxon>
        <taxon>Pseudogracilibacillus</taxon>
    </lineage>
</organism>
<evidence type="ECO:0000256" key="20">
    <source>
        <dbReference type="ARBA" id="ARBA00034003"/>
    </source>
</evidence>
<keyword evidence="15" id="KW-0233">DNA recombination</keyword>
<keyword evidence="11" id="KW-0269">Exonuclease</keyword>
<proteinExistence type="inferred from homology"/>
<protein>
    <recommendedName>
        <fullName evidence="2">DNA ligase (ATP)</fullName>
        <ecNumber evidence="2">6.5.1.1</ecNumber>
    </recommendedName>
    <alternativeName>
        <fullName evidence="19">NHEJ DNA polymerase</fullName>
    </alternativeName>
</protein>
<comment type="cofactor">
    <cofactor evidence="1">
        <name>Mn(2+)</name>
        <dbReference type="ChEBI" id="CHEBI:29035"/>
    </cofactor>
</comment>
<evidence type="ECO:0000313" key="24">
    <source>
        <dbReference type="EMBL" id="PXW82579.1"/>
    </source>
</evidence>
<dbReference type="InterPro" id="IPR014145">
    <property type="entry name" value="LigD_pol_dom"/>
</dbReference>
<dbReference type="GO" id="GO:0003677">
    <property type="term" value="F:DNA binding"/>
    <property type="evidence" value="ECO:0007669"/>
    <property type="project" value="UniProtKB-KW"/>
</dbReference>
<dbReference type="GO" id="GO:0006281">
    <property type="term" value="P:DNA repair"/>
    <property type="evidence" value="ECO:0007669"/>
    <property type="project" value="UniProtKB-KW"/>
</dbReference>
<keyword evidence="3" id="KW-0436">Ligase</keyword>
<reference evidence="24 25" key="1">
    <citation type="submission" date="2018-05" db="EMBL/GenBank/DDBJ databases">
        <title>Genomic Encyclopedia of Type Strains, Phase IV (KMG-IV): sequencing the most valuable type-strain genomes for metagenomic binning, comparative biology and taxonomic classification.</title>
        <authorList>
            <person name="Goeker M."/>
        </authorList>
    </citation>
    <scope>NUCLEOTIDE SEQUENCE [LARGE SCALE GENOMIC DNA]</scope>
    <source>
        <strain evidence="24 25">DSM 28556</strain>
    </source>
</reference>
<dbReference type="NCBIfam" id="TIGR02778">
    <property type="entry name" value="ligD_pol"/>
    <property type="match status" value="1"/>
</dbReference>
<keyword evidence="17" id="KW-0464">Manganese</keyword>
<dbReference type="SUPFAM" id="SSF56091">
    <property type="entry name" value="DNA ligase/mRNA capping enzyme, catalytic domain"/>
    <property type="match status" value="1"/>
</dbReference>
<dbReference type="InterPro" id="IPR014143">
    <property type="entry name" value="NHEJ_ligase_prk"/>
</dbReference>
<name>A0A2V3W1D8_9BACI</name>
<dbReference type="GO" id="GO:0006310">
    <property type="term" value="P:DNA recombination"/>
    <property type="evidence" value="ECO:0007669"/>
    <property type="project" value="UniProtKB-KW"/>
</dbReference>
<dbReference type="PROSITE" id="PS50160">
    <property type="entry name" value="DNA_LIGASE_A3"/>
    <property type="match status" value="1"/>
</dbReference>
<dbReference type="InterPro" id="IPR012310">
    <property type="entry name" value="DNA_ligase_ATP-dep_cent"/>
</dbReference>
<evidence type="ECO:0000256" key="12">
    <source>
        <dbReference type="ARBA" id="ARBA00022840"/>
    </source>
</evidence>
<evidence type="ECO:0000256" key="16">
    <source>
        <dbReference type="ARBA" id="ARBA00023204"/>
    </source>
</evidence>
<dbReference type="NCBIfam" id="NF007211">
    <property type="entry name" value="PRK09633.1"/>
    <property type="match status" value="1"/>
</dbReference>
<dbReference type="GO" id="GO:0004527">
    <property type="term" value="F:exonuclease activity"/>
    <property type="evidence" value="ECO:0007669"/>
    <property type="project" value="UniProtKB-KW"/>
</dbReference>
<keyword evidence="9" id="KW-0227">DNA damage</keyword>
<evidence type="ECO:0000256" key="13">
    <source>
        <dbReference type="ARBA" id="ARBA00022932"/>
    </source>
</evidence>
<comment type="caution">
    <text evidence="24">The sequence shown here is derived from an EMBL/GenBank/DDBJ whole genome shotgun (WGS) entry which is preliminary data.</text>
</comment>
<comment type="similarity">
    <text evidence="22">In the N-terminal section; belongs to the LigD polymerase family.</text>
</comment>
<keyword evidence="16" id="KW-0234">DNA repair</keyword>
<evidence type="ECO:0000313" key="25">
    <source>
        <dbReference type="Proteomes" id="UP000247978"/>
    </source>
</evidence>
<evidence type="ECO:0000256" key="14">
    <source>
        <dbReference type="ARBA" id="ARBA00023125"/>
    </source>
</evidence>
<evidence type="ECO:0000256" key="1">
    <source>
        <dbReference type="ARBA" id="ARBA00001936"/>
    </source>
</evidence>
<keyword evidence="12" id="KW-0067">ATP-binding</keyword>
<keyword evidence="7" id="KW-0479">Metal-binding</keyword>
<evidence type="ECO:0000256" key="10">
    <source>
        <dbReference type="ARBA" id="ARBA00022801"/>
    </source>
</evidence>
<dbReference type="RefSeq" id="WP_110396973.1">
    <property type="nucleotide sequence ID" value="NZ_JBHUHB010000001.1"/>
</dbReference>
<dbReference type="OrthoDB" id="9802472at2"/>
<comment type="catalytic activity">
    <reaction evidence="20">
        <text>ATP + (deoxyribonucleotide)n-3'-hydroxyl + 5'-phospho-(deoxyribonucleotide)m = (deoxyribonucleotide)n+m + AMP + diphosphate.</text>
        <dbReference type="EC" id="6.5.1.1"/>
    </reaction>
</comment>
<keyword evidence="4" id="KW-0808">Transferase</keyword>
<sequence>MNLMQPIVITDLHQDDVFLYEVKYDGFRAVVHWTEKEIKIISRNNKELTENFPEIIQYCESIQSQVKSFLPMQLDGELVVLNNKFQANFALIQKRGRLKTKEKIAEIAKERPATFIVFDLLQIEGKELTERPLLERKEQLHKLFAKINQETDKLQMINILNDFETISKLVFDYKAEGIVAKRKAATYSQGKNHHDWLKWKNWRTIQVFLTEFYPKNDYFTAAVYEKETIIPIGKCKHGLDDEEYESLKQIFMTNGEKNGQNYTLPPAICTKIHTLDLHTHELREPEFAQLAPELSPAKCTVEKLQLDLAMLPDVGLSNEDKLFWPQIGLTKGDLLTFMRDIYPYMIPYLSKRALTVIRCPDGIAEESFFQKNLPSYAPDFVEFIETEDKRIQLCNNLSALIWYANHSAIEYHIPFQPIDSSEPTEIVFDLDPASREDFLLAIKASLMIKQLLNEFELTSFIKTSGNKGLQIHIPLKAHAMNYEQTAIFTEAIAKTVEKAGPNLFTTERFKKNRGEKLYIDYVQHGKNRTIVAPYSPRKTEEATVATPLYWEEVKEDLHPTRFTIKNVVERVQTFGCPWLKSYELARNQKLDKVLAFIQTG</sequence>
<dbReference type="Gene3D" id="3.90.920.10">
    <property type="entry name" value="DNA primase, PRIM domain"/>
    <property type="match status" value="1"/>
</dbReference>
<keyword evidence="8" id="KW-0547">Nucleotide-binding</keyword>
<evidence type="ECO:0000256" key="19">
    <source>
        <dbReference type="ARBA" id="ARBA00029943"/>
    </source>
</evidence>
<dbReference type="InterPro" id="IPR014146">
    <property type="entry name" value="LigD_ligase_dom"/>
</dbReference>
<dbReference type="GO" id="GO:0046872">
    <property type="term" value="F:metal ion binding"/>
    <property type="evidence" value="ECO:0007669"/>
    <property type="project" value="UniProtKB-KW"/>
</dbReference>
<dbReference type="Proteomes" id="UP000247978">
    <property type="component" value="Unassembled WGS sequence"/>
</dbReference>
<evidence type="ECO:0000256" key="5">
    <source>
        <dbReference type="ARBA" id="ARBA00022695"/>
    </source>
</evidence>
<evidence type="ECO:0000256" key="3">
    <source>
        <dbReference type="ARBA" id="ARBA00022598"/>
    </source>
</evidence>
<evidence type="ECO:0000256" key="4">
    <source>
        <dbReference type="ARBA" id="ARBA00022679"/>
    </source>
</evidence>
<keyword evidence="10" id="KW-0378">Hydrolase</keyword>
<evidence type="ECO:0000256" key="21">
    <source>
        <dbReference type="ARBA" id="ARBA00049981"/>
    </source>
</evidence>
<evidence type="ECO:0000256" key="22">
    <source>
        <dbReference type="ARBA" id="ARBA00049990"/>
    </source>
</evidence>
<evidence type="ECO:0000256" key="6">
    <source>
        <dbReference type="ARBA" id="ARBA00022722"/>
    </source>
</evidence>
<dbReference type="EMBL" id="QJJQ01000017">
    <property type="protein sequence ID" value="PXW82579.1"/>
    <property type="molecule type" value="Genomic_DNA"/>
</dbReference>
<dbReference type="Pfam" id="PF21686">
    <property type="entry name" value="LigD_Prim-Pol"/>
    <property type="match status" value="1"/>
</dbReference>
<keyword evidence="18" id="KW-0511">Multifunctional enzyme</keyword>
<evidence type="ECO:0000256" key="17">
    <source>
        <dbReference type="ARBA" id="ARBA00023211"/>
    </source>
</evidence>
<dbReference type="NCBIfam" id="TIGR02776">
    <property type="entry name" value="NHEJ_ligase_prk"/>
    <property type="match status" value="1"/>
</dbReference>
<keyword evidence="25" id="KW-1185">Reference proteome</keyword>
<evidence type="ECO:0000256" key="18">
    <source>
        <dbReference type="ARBA" id="ARBA00023268"/>
    </source>
</evidence>
<dbReference type="PANTHER" id="PTHR42705:SF2">
    <property type="entry name" value="BIFUNCTIONAL NON-HOMOLOGOUS END JOINING PROTEIN LIGD"/>
    <property type="match status" value="1"/>
</dbReference>
<evidence type="ECO:0000259" key="23">
    <source>
        <dbReference type="PROSITE" id="PS50160"/>
    </source>
</evidence>
<dbReference type="GO" id="GO:0003887">
    <property type="term" value="F:DNA-directed DNA polymerase activity"/>
    <property type="evidence" value="ECO:0007669"/>
    <property type="project" value="UniProtKB-KW"/>
</dbReference>
<gene>
    <name evidence="24" type="ORF">DFR56_11715</name>
</gene>
<dbReference type="PROSITE" id="PS00697">
    <property type="entry name" value="DNA_LIGASE_A1"/>
    <property type="match status" value="1"/>
</dbReference>
<evidence type="ECO:0000256" key="9">
    <source>
        <dbReference type="ARBA" id="ARBA00022763"/>
    </source>
</evidence>
<keyword evidence="6" id="KW-0540">Nuclease</keyword>
<dbReference type="PANTHER" id="PTHR42705">
    <property type="entry name" value="BIFUNCTIONAL NON-HOMOLOGOUS END JOINING PROTEIN LIGD"/>
    <property type="match status" value="1"/>
</dbReference>
<dbReference type="NCBIfam" id="TIGR02779">
    <property type="entry name" value="NHEJ_ligase_lig"/>
    <property type="match status" value="1"/>
</dbReference>
<evidence type="ECO:0000256" key="8">
    <source>
        <dbReference type="ARBA" id="ARBA00022741"/>
    </source>
</evidence>
<keyword evidence="5" id="KW-0548">Nucleotidyltransferase</keyword>
<comment type="similarity">
    <text evidence="21">In the C-terminal section; belongs to the ATP-dependent DNA ligase family.</text>
</comment>
<evidence type="ECO:0000256" key="15">
    <source>
        <dbReference type="ARBA" id="ARBA00023172"/>
    </source>
</evidence>